<reference evidence="1" key="2">
    <citation type="submission" date="2022-01" db="EMBL/GenBank/DDBJ databases">
        <authorList>
            <person name="Yamashiro T."/>
            <person name="Shiraishi A."/>
            <person name="Satake H."/>
            <person name="Nakayama K."/>
        </authorList>
    </citation>
    <scope>NUCLEOTIDE SEQUENCE</scope>
</reference>
<dbReference type="Proteomes" id="UP001151760">
    <property type="component" value="Unassembled WGS sequence"/>
</dbReference>
<organism evidence="1 2">
    <name type="scientific">Tanacetum coccineum</name>
    <dbReference type="NCBI Taxonomy" id="301880"/>
    <lineage>
        <taxon>Eukaryota</taxon>
        <taxon>Viridiplantae</taxon>
        <taxon>Streptophyta</taxon>
        <taxon>Embryophyta</taxon>
        <taxon>Tracheophyta</taxon>
        <taxon>Spermatophyta</taxon>
        <taxon>Magnoliopsida</taxon>
        <taxon>eudicotyledons</taxon>
        <taxon>Gunneridae</taxon>
        <taxon>Pentapetalae</taxon>
        <taxon>asterids</taxon>
        <taxon>campanulids</taxon>
        <taxon>Asterales</taxon>
        <taxon>Asteraceae</taxon>
        <taxon>Asteroideae</taxon>
        <taxon>Anthemideae</taxon>
        <taxon>Anthemidinae</taxon>
        <taxon>Tanacetum</taxon>
    </lineage>
</organism>
<reference evidence="1" key="1">
    <citation type="journal article" date="2022" name="Int. J. Mol. Sci.">
        <title>Draft Genome of Tanacetum Coccineum: Genomic Comparison of Closely Related Tanacetum-Family Plants.</title>
        <authorList>
            <person name="Yamashiro T."/>
            <person name="Shiraishi A."/>
            <person name="Nakayama K."/>
            <person name="Satake H."/>
        </authorList>
    </citation>
    <scope>NUCLEOTIDE SEQUENCE</scope>
</reference>
<keyword evidence="2" id="KW-1185">Reference proteome</keyword>
<gene>
    <name evidence="1" type="ORF">Tco_0748470</name>
</gene>
<dbReference type="EMBL" id="BQNB010010785">
    <property type="protein sequence ID" value="GJS81929.1"/>
    <property type="molecule type" value="Genomic_DNA"/>
</dbReference>
<protein>
    <submittedName>
        <fullName evidence="1">Uncharacterized protein</fullName>
    </submittedName>
</protein>
<proteinExistence type="predicted"/>
<sequence>MLLLLVQQKLTNLIIDERYDLNVALRMFTRWIVIQRLVKDLQFSSDNKDQNNRNRLMRADELHKFSDGTLNDVRTALHDIAKGIRMEYLPKRKWSGLDKRRARVMVQDINKQLYERG</sequence>
<name>A0ABQ4YVS2_9ASTR</name>
<accession>A0ABQ4YVS2</accession>
<evidence type="ECO:0000313" key="1">
    <source>
        <dbReference type="EMBL" id="GJS81929.1"/>
    </source>
</evidence>
<evidence type="ECO:0000313" key="2">
    <source>
        <dbReference type="Proteomes" id="UP001151760"/>
    </source>
</evidence>
<comment type="caution">
    <text evidence="1">The sequence shown here is derived from an EMBL/GenBank/DDBJ whole genome shotgun (WGS) entry which is preliminary data.</text>
</comment>